<sequence length="222" mass="24850">MNANDNSFSAAWKIDTSEVERQQWEALIQHKLDSATAAKKKATGKQASDSAKETCFAGVVLVLDQNQLVCLLGPALKDQIEVYCCLGAEKHIPLKSHLKSKSQHLELLKKLLGHHSACLQVLHIGYFSIIYTSFHHNIMHNNCFAVEYALGFKKMDHLGVFGLYKRHTLLNSSDQPQRTGGIQDELDSMQSKTYSEKRACFAEMLGKHKLTGKPSSKDHQLV</sequence>
<comment type="caution">
    <text evidence="1">The sequence shown here is derived from an EMBL/GenBank/DDBJ whole genome shotgun (WGS) entry which is preliminary data.</text>
</comment>
<protein>
    <submittedName>
        <fullName evidence="1">Uncharacterized protein</fullName>
    </submittedName>
</protein>
<evidence type="ECO:0000313" key="2">
    <source>
        <dbReference type="Proteomes" id="UP000807769"/>
    </source>
</evidence>
<name>A0A9P7EK47_9AGAM</name>
<reference evidence="1" key="1">
    <citation type="journal article" date="2020" name="New Phytol.">
        <title>Comparative genomics reveals dynamic genome evolution in host specialist ectomycorrhizal fungi.</title>
        <authorList>
            <person name="Lofgren L.A."/>
            <person name="Nguyen N.H."/>
            <person name="Vilgalys R."/>
            <person name="Ruytinx J."/>
            <person name="Liao H.L."/>
            <person name="Branco S."/>
            <person name="Kuo A."/>
            <person name="LaButti K."/>
            <person name="Lipzen A."/>
            <person name="Andreopoulos W."/>
            <person name="Pangilinan J."/>
            <person name="Riley R."/>
            <person name="Hundley H."/>
            <person name="Na H."/>
            <person name="Barry K."/>
            <person name="Grigoriev I.V."/>
            <person name="Stajich J.E."/>
            <person name="Kennedy P.G."/>
        </authorList>
    </citation>
    <scope>NUCLEOTIDE SEQUENCE</scope>
    <source>
        <strain evidence="1">MN1</strain>
    </source>
</reference>
<accession>A0A9P7EK47</accession>
<dbReference type="Proteomes" id="UP000807769">
    <property type="component" value="Unassembled WGS sequence"/>
</dbReference>
<dbReference type="RefSeq" id="XP_041197985.1">
    <property type="nucleotide sequence ID" value="XM_041332455.1"/>
</dbReference>
<evidence type="ECO:0000313" key="1">
    <source>
        <dbReference type="EMBL" id="KAG1823925.1"/>
    </source>
</evidence>
<organism evidence="1 2">
    <name type="scientific">Suillus subaureus</name>
    <dbReference type="NCBI Taxonomy" id="48587"/>
    <lineage>
        <taxon>Eukaryota</taxon>
        <taxon>Fungi</taxon>
        <taxon>Dikarya</taxon>
        <taxon>Basidiomycota</taxon>
        <taxon>Agaricomycotina</taxon>
        <taxon>Agaricomycetes</taxon>
        <taxon>Agaricomycetidae</taxon>
        <taxon>Boletales</taxon>
        <taxon>Suillineae</taxon>
        <taxon>Suillaceae</taxon>
        <taxon>Suillus</taxon>
    </lineage>
</organism>
<keyword evidence="2" id="KW-1185">Reference proteome</keyword>
<dbReference type="OrthoDB" id="2680677at2759"/>
<gene>
    <name evidence="1" type="ORF">BJ212DRAFT_1296443</name>
</gene>
<proteinExistence type="predicted"/>
<dbReference type="EMBL" id="JABBWG010000004">
    <property type="protein sequence ID" value="KAG1823925.1"/>
    <property type="molecule type" value="Genomic_DNA"/>
</dbReference>
<dbReference type="GeneID" id="64626472"/>
<dbReference type="AlphaFoldDB" id="A0A9P7EK47"/>